<evidence type="ECO:0000256" key="5">
    <source>
        <dbReference type="SAM" id="SignalP"/>
    </source>
</evidence>
<accession>A0ABZ2N8R6</accession>
<gene>
    <name evidence="7" type="ORF">WDJ61_05015</name>
</gene>
<dbReference type="PANTHER" id="PTHR30290:SF10">
    <property type="entry name" value="PERIPLASMIC OLIGOPEPTIDE-BINDING PROTEIN-RELATED"/>
    <property type="match status" value="1"/>
</dbReference>
<proteinExistence type="inferred from homology"/>
<dbReference type="CDD" id="cd08504">
    <property type="entry name" value="PBP2_OppA"/>
    <property type="match status" value="1"/>
</dbReference>
<name>A0ABZ2N8R6_9BACI</name>
<dbReference type="Gene3D" id="3.10.105.10">
    <property type="entry name" value="Dipeptide-binding Protein, Domain 3"/>
    <property type="match status" value="1"/>
</dbReference>
<evidence type="ECO:0000259" key="6">
    <source>
        <dbReference type="Pfam" id="PF00496"/>
    </source>
</evidence>
<dbReference type="InterPro" id="IPR030678">
    <property type="entry name" value="Peptide/Ni-bd"/>
</dbReference>
<evidence type="ECO:0000256" key="4">
    <source>
        <dbReference type="ARBA" id="ARBA00022729"/>
    </source>
</evidence>
<keyword evidence="8" id="KW-1185">Reference proteome</keyword>
<evidence type="ECO:0000256" key="2">
    <source>
        <dbReference type="ARBA" id="ARBA00005695"/>
    </source>
</evidence>
<dbReference type="Gene3D" id="3.40.190.10">
    <property type="entry name" value="Periplasmic binding protein-like II"/>
    <property type="match status" value="1"/>
</dbReference>
<feature type="chain" id="PRO_5047117819" evidence="5">
    <location>
        <begin position="22"/>
        <end position="549"/>
    </location>
</feature>
<dbReference type="PIRSF" id="PIRSF002741">
    <property type="entry name" value="MppA"/>
    <property type="match status" value="1"/>
</dbReference>
<dbReference type="Proteomes" id="UP001387364">
    <property type="component" value="Chromosome"/>
</dbReference>
<keyword evidence="4 5" id="KW-0732">Signal</keyword>
<protein>
    <submittedName>
        <fullName evidence="7">Peptide ABC transporter substrate-binding protein</fullName>
    </submittedName>
</protein>
<reference evidence="7 8" key="1">
    <citation type="submission" date="2024-02" db="EMBL/GenBank/DDBJ databases">
        <title>Seven novel Bacillus-like species.</title>
        <authorList>
            <person name="Liu G."/>
        </authorList>
    </citation>
    <scope>NUCLEOTIDE SEQUENCE [LARGE SCALE GENOMIC DNA]</scope>
    <source>
        <strain evidence="7 8">FJAT-52991</strain>
    </source>
</reference>
<comment type="similarity">
    <text evidence="2">Belongs to the bacterial solute-binding protein 5 family.</text>
</comment>
<feature type="domain" description="Solute-binding protein family 5" evidence="6">
    <location>
        <begin position="87"/>
        <end position="466"/>
    </location>
</feature>
<organism evidence="7 8">
    <name type="scientific">Bacillus kandeliae</name>
    <dbReference type="NCBI Taxonomy" id="3129297"/>
    <lineage>
        <taxon>Bacteria</taxon>
        <taxon>Bacillati</taxon>
        <taxon>Bacillota</taxon>
        <taxon>Bacilli</taxon>
        <taxon>Bacillales</taxon>
        <taxon>Bacillaceae</taxon>
        <taxon>Bacillus</taxon>
    </lineage>
</organism>
<evidence type="ECO:0000256" key="1">
    <source>
        <dbReference type="ARBA" id="ARBA00004196"/>
    </source>
</evidence>
<sequence>MKKKSTALFLVLLLAMSTFLAACGGGEKKESGEGDKTTSKNKNVLNLTTTQDIPSMDASIATDAVSFEVLNNTMEGLYRLGENDQAVEGIAQGEPTISEDGKTWTFKLRDAKWSNGDPVTAHDFVYSWRRALNPDTAAEYAYIMYDIKNAQAVNEKKMKPEELGVKALDEKTLEVQLENPVPYFKELTAFGTFMPLNEKFVTEQGEKFGIEADTTLYNGPFTLSEWKQEDKYVMKKNPEYWDAETVKLEEIHTKVVKDVQAEVNLFESGDADRIILASEFVDKYKDREEFFTFDQASTFFLRLNQTSNEVLKNVDARKAIAMGFDKTGVTDVILNNGSKPADYFVPANFVKGPDGKDFRETAGTYLQTDIKKAQKHWKAAKKALGQDQITLELLTYDDDTSKKLAEYLKEQLETNLEGLTVNIKLQPFKQKLELETNMDYDFSIGGWGPDYLDPMTFLDMFVTGGAHNQQGYSNPEYDKLIKEAKTTLIMEPEKRWDNLVKAEKILLEEDAAIAPIYQRSRAYLQRTNVKGILLHNAGGDYSYKWAEIQ</sequence>
<evidence type="ECO:0000313" key="7">
    <source>
        <dbReference type="EMBL" id="WXB93992.1"/>
    </source>
</evidence>
<keyword evidence="3" id="KW-0813">Transport</keyword>
<dbReference type="Pfam" id="PF00496">
    <property type="entry name" value="SBP_bac_5"/>
    <property type="match status" value="1"/>
</dbReference>
<dbReference type="Gene3D" id="3.90.76.10">
    <property type="entry name" value="Dipeptide-binding Protein, Domain 1"/>
    <property type="match status" value="1"/>
</dbReference>
<dbReference type="InterPro" id="IPR039424">
    <property type="entry name" value="SBP_5"/>
</dbReference>
<dbReference type="InterPro" id="IPR000914">
    <property type="entry name" value="SBP_5_dom"/>
</dbReference>
<comment type="subcellular location">
    <subcellularLocation>
        <location evidence="1">Cell envelope</location>
    </subcellularLocation>
</comment>
<evidence type="ECO:0000313" key="8">
    <source>
        <dbReference type="Proteomes" id="UP001387364"/>
    </source>
</evidence>
<feature type="signal peptide" evidence="5">
    <location>
        <begin position="1"/>
        <end position="21"/>
    </location>
</feature>
<evidence type="ECO:0000256" key="3">
    <source>
        <dbReference type="ARBA" id="ARBA00022448"/>
    </source>
</evidence>
<dbReference type="EMBL" id="CP147404">
    <property type="protein sequence ID" value="WXB93992.1"/>
    <property type="molecule type" value="Genomic_DNA"/>
</dbReference>
<dbReference type="PANTHER" id="PTHR30290">
    <property type="entry name" value="PERIPLASMIC BINDING COMPONENT OF ABC TRANSPORTER"/>
    <property type="match status" value="1"/>
</dbReference>
<dbReference type="PROSITE" id="PS51257">
    <property type="entry name" value="PROKAR_LIPOPROTEIN"/>
    <property type="match status" value="1"/>
</dbReference>
<dbReference type="RefSeq" id="WP_338753563.1">
    <property type="nucleotide sequence ID" value="NZ_CP147404.1"/>
</dbReference>
<dbReference type="SUPFAM" id="SSF53850">
    <property type="entry name" value="Periplasmic binding protein-like II"/>
    <property type="match status" value="1"/>
</dbReference>